<keyword evidence="5" id="KW-1133">Transmembrane helix</keyword>
<comment type="similarity">
    <text evidence="2">Belongs to the PC-esterase family. TBL subfamily.</text>
</comment>
<gene>
    <name evidence="10" type="ORF">Lalb_Chr02g0143791</name>
</gene>
<dbReference type="GO" id="GO:0005794">
    <property type="term" value="C:Golgi apparatus"/>
    <property type="evidence" value="ECO:0007669"/>
    <property type="project" value="TreeGrafter"/>
</dbReference>
<feature type="compositionally biased region" description="Polar residues" evidence="7">
    <location>
        <begin position="116"/>
        <end position="129"/>
    </location>
</feature>
<keyword evidence="6" id="KW-0472">Membrane</keyword>
<dbReference type="EMBL" id="WOCE01000002">
    <property type="protein sequence ID" value="KAE9618538.1"/>
    <property type="molecule type" value="Genomic_DNA"/>
</dbReference>
<sequence>MSGVGGGIIMVDSPRGSGNRVLTRTDSMLLFSSPKGGVGFAYGFACASVLCMLFLVLNPSGYYVPPTRFSNNNSSSPTYHFAHFFTNNISSSSEPSHHNTSANVVNASTSHDKTSENSAKVNDHGSSQISRKEGSGLVKQKHIKKRKHHSPQNRTHLHRQDWRKLKDCDFYDGSWVRDDSYPLYKAGSCPLIDEPFNCMLNGRSDNFFEKFRWQPKNCNIPRLNGKDMLELLRGKRLVFVGDSLNRNMWESLVCALRNTVEDKSKVFEVSGREEFRTEGSYSFIFADYNCSIEFFRSPFLVQEWEIPDKKGSKKETLRLDLVERSCDKYKDADVLIFNTGHWWTHEKRTEGKEYYQEGDYIHGQLNVEEAFHKALLTWSRWVDTNVDPNKTKVFFRGYSPSHFRGAEWDSGGRCENDTEPMKNESDLSEQPSMMRTIESVVKEMKHPVFYLNITKMTDFRIDAHPSIYRNFNMTEETKRYMLKHQDCSHWCLPGVPDTWNELVYGHLLYSMDRNKANLQNKS</sequence>
<dbReference type="InterPro" id="IPR029962">
    <property type="entry name" value="TBL"/>
</dbReference>
<reference evidence="11" key="1">
    <citation type="journal article" date="2020" name="Nat. Commun.">
        <title>Genome sequence of the cluster root forming white lupin.</title>
        <authorList>
            <person name="Hufnagel B."/>
            <person name="Marques A."/>
            <person name="Soriano A."/>
            <person name="Marques L."/>
            <person name="Divol F."/>
            <person name="Doumas P."/>
            <person name="Sallet E."/>
            <person name="Mancinotti D."/>
            <person name="Carrere S."/>
            <person name="Marande W."/>
            <person name="Arribat S."/>
            <person name="Keller J."/>
            <person name="Huneau C."/>
            <person name="Blein T."/>
            <person name="Aime D."/>
            <person name="Laguerre M."/>
            <person name="Taylor J."/>
            <person name="Schubert V."/>
            <person name="Nelson M."/>
            <person name="Geu-Flores F."/>
            <person name="Crespi M."/>
            <person name="Gallardo-Guerrero K."/>
            <person name="Delaux P.-M."/>
            <person name="Salse J."/>
            <person name="Berges H."/>
            <person name="Guyot R."/>
            <person name="Gouzy J."/>
            <person name="Peret B."/>
        </authorList>
    </citation>
    <scope>NUCLEOTIDE SEQUENCE [LARGE SCALE GENOMIC DNA]</scope>
    <source>
        <strain evidence="11">cv. Amiga</strain>
    </source>
</reference>
<dbReference type="InterPro" id="IPR026057">
    <property type="entry name" value="TBL_C"/>
</dbReference>
<dbReference type="InterPro" id="IPR025846">
    <property type="entry name" value="TBL_N"/>
</dbReference>
<feature type="domain" description="Trichome birefringence-like N-terminal" evidence="9">
    <location>
        <begin position="167"/>
        <end position="219"/>
    </location>
</feature>
<feature type="compositionally biased region" description="Basic and acidic residues" evidence="7">
    <location>
        <begin position="409"/>
        <end position="425"/>
    </location>
</feature>
<feature type="region of interest" description="Disordered" evidence="7">
    <location>
        <begin position="92"/>
        <end position="158"/>
    </location>
</feature>
<evidence type="ECO:0000256" key="3">
    <source>
        <dbReference type="ARBA" id="ARBA00022692"/>
    </source>
</evidence>
<protein>
    <submittedName>
        <fullName evidence="10">Putative PMR5 domain, PC-Esterase</fullName>
    </submittedName>
</protein>
<keyword evidence="3" id="KW-0812">Transmembrane</keyword>
<feature type="compositionally biased region" description="Basic residues" evidence="7">
    <location>
        <begin position="139"/>
        <end position="157"/>
    </location>
</feature>
<dbReference type="OrthoDB" id="630188at2759"/>
<evidence type="ECO:0000313" key="11">
    <source>
        <dbReference type="Proteomes" id="UP000447434"/>
    </source>
</evidence>
<proteinExistence type="inferred from homology"/>
<feature type="compositionally biased region" description="Low complexity" evidence="7">
    <location>
        <begin position="92"/>
        <end position="101"/>
    </location>
</feature>
<feature type="region of interest" description="Disordered" evidence="7">
    <location>
        <begin position="409"/>
        <end position="430"/>
    </location>
</feature>
<dbReference type="GO" id="GO:0016020">
    <property type="term" value="C:membrane"/>
    <property type="evidence" value="ECO:0007669"/>
    <property type="project" value="UniProtKB-SubCell"/>
</dbReference>
<evidence type="ECO:0000256" key="5">
    <source>
        <dbReference type="ARBA" id="ARBA00022989"/>
    </source>
</evidence>
<evidence type="ECO:0000256" key="7">
    <source>
        <dbReference type="SAM" id="MobiDB-lite"/>
    </source>
</evidence>
<evidence type="ECO:0000259" key="8">
    <source>
        <dbReference type="Pfam" id="PF13839"/>
    </source>
</evidence>
<evidence type="ECO:0000313" key="10">
    <source>
        <dbReference type="EMBL" id="KAE9618538.1"/>
    </source>
</evidence>
<dbReference type="Pfam" id="PF14416">
    <property type="entry name" value="PMR5N"/>
    <property type="match status" value="1"/>
</dbReference>
<evidence type="ECO:0000256" key="4">
    <source>
        <dbReference type="ARBA" id="ARBA00022968"/>
    </source>
</evidence>
<evidence type="ECO:0000256" key="1">
    <source>
        <dbReference type="ARBA" id="ARBA00004167"/>
    </source>
</evidence>
<evidence type="ECO:0000256" key="2">
    <source>
        <dbReference type="ARBA" id="ARBA00007727"/>
    </source>
</evidence>
<dbReference type="PANTHER" id="PTHR32285:SF242">
    <property type="entry name" value="PMR5_CAS1P GDSL_SGNH-LIKE ACYL-ESTERASE FAMILY PROTEIN"/>
    <property type="match status" value="1"/>
</dbReference>
<name>A0A6A5MW13_LUPAL</name>
<keyword evidence="4" id="KW-0735">Signal-anchor</keyword>
<keyword evidence="11" id="KW-1185">Reference proteome</keyword>
<comment type="caution">
    <text evidence="10">The sequence shown here is derived from an EMBL/GenBank/DDBJ whole genome shotgun (WGS) entry which is preliminary data.</text>
</comment>
<accession>A0A6A5MW13</accession>
<dbReference type="Proteomes" id="UP000447434">
    <property type="component" value="Chromosome 2"/>
</dbReference>
<dbReference type="GO" id="GO:0016413">
    <property type="term" value="F:O-acetyltransferase activity"/>
    <property type="evidence" value="ECO:0007669"/>
    <property type="project" value="InterPro"/>
</dbReference>
<evidence type="ECO:0000259" key="9">
    <source>
        <dbReference type="Pfam" id="PF14416"/>
    </source>
</evidence>
<comment type="subcellular location">
    <subcellularLocation>
        <location evidence="1">Membrane</location>
        <topology evidence="1">Single-pass membrane protein</topology>
    </subcellularLocation>
</comment>
<dbReference type="PANTHER" id="PTHR32285">
    <property type="entry name" value="PROTEIN TRICHOME BIREFRINGENCE-LIKE 9-RELATED"/>
    <property type="match status" value="1"/>
</dbReference>
<dbReference type="AlphaFoldDB" id="A0A6A5MW13"/>
<feature type="domain" description="Trichome birefringence-like C-terminal" evidence="8">
    <location>
        <begin position="220"/>
        <end position="504"/>
    </location>
</feature>
<organism evidence="10 11">
    <name type="scientific">Lupinus albus</name>
    <name type="common">White lupine</name>
    <name type="synonym">Lupinus termis</name>
    <dbReference type="NCBI Taxonomy" id="3870"/>
    <lineage>
        <taxon>Eukaryota</taxon>
        <taxon>Viridiplantae</taxon>
        <taxon>Streptophyta</taxon>
        <taxon>Embryophyta</taxon>
        <taxon>Tracheophyta</taxon>
        <taxon>Spermatophyta</taxon>
        <taxon>Magnoliopsida</taxon>
        <taxon>eudicotyledons</taxon>
        <taxon>Gunneridae</taxon>
        <taxon>Pentapetalae</taxon>
        <taxon>rosids</taxon>
        <taxon>fabids</taxon>
        <taxon>Fabales</taxon>
        <taxon>Fabaceae</taxon>
        <taxon>Papilionoideae</taxon>
        <taxon>50 kb inversion clade</taxon>
        <taxon>genistoids sensu lato</taxon>
        <taxon>core genistoids</taxon>
        <taxon>Genisteae</taxon>
        <taxon>Lupinus</taxon>
    </lineage>
</organism>
<dbReference type="Pfam" id="PF13839">
    <property type="entry name" value="PC-Esterase"/>
    <property type="match status" value="1"/>
</dbReference>
<evidence type="ECO:0000256" key="6">
    <source>
        <dbReference type="ARBA" id="ARBA00023136"/>
    </source>
</evidence>